<evidence type="ECO:0000313" key="1">
    <source>
        <dbReference type="EMBL" id="SHH53591.1"/>
    </source>
</evidence>
<dbReference type="EMBL" id="FQXK01000005">
    <property type="protein sequence ID" value="SHH53591.1"/>
    <property type="molecule type" value="Genomic_DNA"/>
</dbReference>
<dbReference type="GeneID" id="89510535"/>
<dbReference type="Pfam" id="PF18941">
    <property type="entry name" value="DUF5688"/>
    <property type="match status" value="1"/>
</dbReference>
<proteinExistence type="predicted"/>
<dbReference type="AlphaFoldDB" id="A0A1M5TSE1"/>
<sequence length="323" mass="36915">MNFKSFCDQIVSVVSELYPECKVKLCDVNKNNGVTYNCLDVARPGDKISEVIYLEPLYEAFLDGTSFMEIIEKIKKARLESRNVFFDLDYFMDYDKVREKIMYKLINYEKNKKLLSEVPHRKFKDLAIVYYCLVASKASEGVVLIKNVHTLAWNITEEDLYDAACANAIIKNDHDLFPLMDVINDRLGLGKGKSLSGGEMSEDDPLSCLKILTNKDRTYGAAVMLNPGLLCALSRKYNKNFYIIPSSVHEVILVLDDGSFDQIKADRLYEMVSFVNMTEVETEDVLSDNIYYYDRAEDELLDYNEIASKTGLSQKNMDIKGVI</sequence>
<protein>
    <submittedName>
        <fullName evidence="1">Uncharacterized protein</fullName>
    </submittedName>
</protein>
<gene>
    <name evidence="1" type="ORF">SAMN02745229_00609</name>
</gene>
<dbReference type="OrthoDB" id="1655031at2"/>
<organism evidence="1 2">
    <name type="scientific">Butyrivibrio fibrisolvens DSM 3071</name>
    <dbReference type="NCBI Taxonomy" id="1121131"/>
    <lineage>
        <taxon>Bacteria</taxon>
        <taxon>Bacillati</taxon>
        <taxon>Bacillota</taxon>
        <taxon>Clostridia</taxon>
        <taxon>Lachnospirales</taxon>
        <taxon>Lachnospiraceae</taxon>
        <taxon>Butyrivibrio</taxon>
    </lineage>
</organism>
<evidence type="ECO:0000313" key="2">
    <source>
        <dbReference type="Proteomes" id="UP000184278"/>
    </source>
</evidence>
<accession>A0A1M5TSE1</accession>
<dbReference type="Proteomes" id="UP000184278">
    <property type="component" value="Unassembled WGS sequence"/>
</dbReference>
<dbReference type="RefSeq" id="WP_073385425.1">
    <property type="nucleotide sequence ID" value="NZ_FQXK01000005.1"/>
</dbReference>
<dbReference type="InterPro" id="IPR043743">
    <property type="entry name" value="DUF5688"/>
</dbReference>
<dbReference type="STRING" id="1121131.SAMN02745229_00609"/>
<reference evidence="2" key="1">
    <citation type="submission" date="2016-11" db="EMBL/GenBank/DDBJ databases">
        <authorList>
            <person name="Varghese N."/>
            <person name="Submissions S."/>
        </authorList>
    </citation>
    <scope>NUCLEOTIDE SEQUENCE [LARGE SCALE GENOMIC DNA]</scope>
    <source>
        <strain evidence="2">DSM 3071</strain>
    </source>
</reference>
<name>A0A1M5TSE1_BUTFI</name>
<keyword evidence="2" id="KW-1185">Reference proteome</keyword>